<dbReference type="EMBL" id="JADKCH010000002">
    <property type="protein sequence ID" value="MBK8571934.1"/>
    <property type="molecule type" value="Genomic_DNA"/>
</dbReference>
<gene>
    <name evidence="1" type="ORF">IPN91_04655</name>
</gene>
<proteinExistence type="predicted"/>
<evidence type="ECO:0000313" key="2">
    <source>
        <dbReference type="Proteomes" id="UP000709959"/>
    </source>
</evidence>
<evidence type="ECO:0000313" key="1">
    <source>
        <dbReference type="EMBL" id="MBK8571934.1"/>
    </source>
</evidence>
<organism evidence="1 2">
    <name type="scientific">Candidatus Geothrix odensensis</name>
    <dbReference type="NCBI Taxonomy" id="2954440"/>
    <lineage>
        <taxon>Bacteria</taxon>
        <taxon>Pseudomonadati</taxon>
        <taxon>Acidobacteriota</taxon>
        <taxon>Holophagae</taxon>
        <taxon>Holophagales</taxon>
        <taxon>Holophagaceae</taxon>
        <taxon>Geothrix</taxon>
    </lineage>
</organism>
<sequence length="89" mass="9549">MIRVTVDFGYNVHTISIAEATFAQIQTGRPVTLQGQGFPVEGVMEQDKWAFNCGALGAVHVMTDTGREVFDGNLGEAEVVVHGVGEGRQ</sequence>
<dbReference type="Proteomes" id="UP000709959">
    <property type="component" value="Unassembled WGS sequence"/>
</dbReference>
<dbReference type="AlphaFoldDB" id="A0A936F0I9"/>
<reference evidence="1 2" key="1">
    <citation type="submission" date="2020-10" db="EMBL/GenBank/DDBJ databases">
        <title>Connecting structure to function with the recovery of over 1000 high-quality activated sludge metagenome-assembled genomes encoding full-length rRNA genes using long-read sequencing.</title>
        <authorList>
            <person name="Singleton C.M."/>
            <person name="Petriglieri F."/>
            <person name="Kristensen J.M."/>
            <person name="Kirkegaard R.H."/>
            <person name="Michaelsen T.Y."/>
            <person name="Andersen M.H."/>
            <person name="Karst S.M."/>
            <person name="Dueholm M.S."/>
            <person name="Nielsen P.H."/>
            <person name="Albertsen M."/>
        </authorList>
    </citation>
    <scope>NUCLEOTIDE SEQUENCE [LARGE SCALE GENOMIC DNA]</scope>
    <source>
        <strain evidence="1">OdNE_18-Q3-R46-58_MAXAC.008</strain>
    </source>
</reference>
<protein>
    <submittedName>
        <fullName evidence="1">Uncharacterized protein</fullName>
    </submittedName>
</protein>
<comment type="caution">
    <text evidence="1">The sequence shown here is derived from an EMBL/GenBank/DDBJ whole genome shotgun (WGS) entry which is preliminary data.</text>
</comment>
<accession>A0A936F0I9</accession>
<name>A0A936F0I9_9BACT</name>